<name>A0A674CJA2_SALTR</name>
<proteinExistence type="predicted"/>
<dbReference type="Pfam" id="PF12871">
    <property type="entry name" value="PRP38_assoc"/>
    <property type="match status" value="1"/>
</dbReference>
<sequence>MSVIDIKAGQILYSCFKKGVYICGLEKQFYALTESSLSETESRLITNVSDTETRPRHSICVTRGRSRERTRGRSRERTRGRSRERTRGRSRERTRGRSRERTRGRSRERTRGRSRDSWPDPYIKKRFGIPRLVSPDLKALNASRSSSSVIWPTHESFCSAVNFTLFTLSFKILFGESWVTPSFVTSFSKLFLVAFLC</sequence>
<organism evidence="3 4">
    <name type="scientific">Salmo trutta</name>
    <name type="common">Brown trout</name>
    <dbReference type="NCBI Taxonomy" id="8032"/>
    <lineage>
        <taxon>Eukaryota</taxon>
        <taxon>Metazoa</taxon>
        <taxon>Chordata</taxon>
        <taxon>Craniata</taxon>
        <taxon>Vertebrata</taxon>
        <taxon>Euteleostomi</taxon>
        <taxon>Actinopterygii</taxon>
        <taxon>Neopterygii</taxon>
        <taxon>Teleostei</taxon>
        <taxon>Protacanthopterygii</taxon>
        <taxon>Salmoniformes</taxon>
        <taxon>Salmonidae</taxon>
        <taxon>Salmoninae</taxon>
        <taxon>Salmo</taxon>
    </lineage>
</organism>
<protein>
    <recommendedName>
        <fullName evidence="2">Pre-mRNA-splicing factor 38 C-terminal domain-containing protein</fullName>
    </recommendedName>
</protein>
<dbReference type="Ensembl" id="ENSSTUT00000088538.1">
    <property type="protein sequence ID" value="ENSSTUP00000083241.1"/>
    <property type="gene ID" value="ENSSTUG00000036564.1"/>
</dbReference>
<evidence type="ECO:0000259" key="2">
    <source>
        <dbReference type="Pfam" id="PF12871"/>
    </source>
</evidence>
<reference evidence="3" key="2">
    <citation type="submission" date="2025-09" db="UniProtKB">
        <authorList>
            <consortium name="Ensembl"/>
        </authorList>
    </citation>
    <scope>IDENTIFICATION</scope>
</reference>
<dbReference type="InterPro" id="IPR024767">
    <property type="entry name" value="PRP38_C"/>
</dbReference>
<feature type="domain" description="Pre-mRNA-splicing factor 38 C-terminal" evidence="2">
    <location>
        <begin position="25"/>
        <end position="116"/>
    </location>
</feature>
<feature type="compositionally biased region" description="Basic and acidic residues" evidence="1">
    <location>
        <begin position="65"/>
        <end position="118"/>
    </location>
</feature>
<feature type="region of interest" description="Disordered" evidence="1">
    <location>
        <begin position="41"/>
        <end position="119"/>
    </location>
</feature>
<dbReference type="InParanoid" id="A0A674CJA2"/>
<evidence type="ECO:0000256" key="1">
    <source>
        <dbReference type="SAM" id="MobiDB-lite"/>
    </source>
</evidence>
<dbReference type="AlphaFoldDB" id="A0A674CJA2"/>
<keyword evidence="4" id="KW-1185">Reference proteome</keyword>
<dbReference type="Proteomes" id="UP000472277">
    <property type="component" value="Chromosome 36"/>
</dbReference>
<evidence type="ECO:0000313" key="4">
    <source>
        <dbReference type="Proteomes" id="UP000472277"/>
    </source>
</evidence>
<accession>A0A674CJA2</accession>
<reference evidence="3" key="1">
    <citation type="submission" date="2025-08" db="UniProtKB">
        <authorList>
            <consortium name="Ensembl"/>
        </authorList>
    </citation>
    <scope>IDENTIFICATION</scope>
</reference>
<evidence type="ECO:0000313" key="3">
    <source>
        <dbReference type="Ensembl" id="ENSSTUP00000083241.1"/>
    </source>
</evidence>